<proteinExistence type="predicted"/>
<name>A0AAV4F9H0_9GAST</name>
<evidence type="ECO:0008006" key="4">
    <source>
        <dbReference type="Google" id="ProtNLM"/>
    </source>
</evidence>
<reference evidence="2 3" key="1">
    <citation type="journal article" date="2021" name="Elife">
        <title>Chloroplast acquisition without the gene transfer in kleptoplastic sea slugs, Plakobranchus ocellatus.</title>
        <authorList>
            <person name="Maeda T."/>
            <person name="Takahashi S."/>
            <person name="Yoshida T."/>
            <person name="Shimamura S."/>
            <person name="Takaki Y."/>
            <person name="Nagai Y."/>
            <person name="Toyoda A."/>
            <person name="Suzuki Y."/>
            <person name="Arimoto A."/>
            <person name="Ishii H."/>
            <person name="Satoh N."/>
            <person name="Nishiyama T."/>
            <person name="Hasebe M."/>
            <person name="Maruyama T."/>
            <person name="Minagawa J."/>
            <person name="Obokata J."/>
            <person name="Shigenobu S."/>
        </authorList>
    </citation>
    <scope>NUCLEOTIDE SEQUENCE [LARGE SCALE GENOMIC DNA]</scope>
</reference>
<dbReference type="EMBL" id="BMAT01000614">
    <property type="protein sequence ID" value="GFR69415.1"/>
    <property type="molecule type" value="Genomic_DNA"/>
</dbReference>
<protein>
    <recommendedName>
        <fullName evidence="4">Ig-like domain-containing protein</fullName>
    </recommendedName>
</protein>
<sequence>MPVQELGEGTHSFLGYIYPDVTGGLGMVNGIEPNKTVTLSFPQVSHSCLTNMKQGYFIGKSARCICRATFDGYPKGSGQWYKEDQTVRTIGDLGVTYNESNPEQVYTCETKSALGRKPGSTLIAKFAFIDPDSVQIASSSSEVNLRGNNNQVQVACKISRDHVSPAPTFSFSVDGPRSQGPQPGTHSSDDNYYQSQFSLSPDVVGQYQVTCRVTNSVTTTWQDNSTKITFYTKPENPSCTLSEDTRYGTITSVDVTCSTSKVYPEAKCSFYRKTNGGNDVKITRNPLYSHKALGSNPVYYSSQCSVSMPVQELGEGTHSFLGYIYPDVTGGLGMVNGIEPNKTVTLNSREGALPHSQSLWDGPASPRGQKFKPTVLI</sequence>
<evidence type="ECO:0000313" key="2">
    <source>
        <dbReference type="EMBL" id="GFR69415.1"/>
    </source>
</evidence>
<dbReference type="AlphaFoldDB" id="A0AAV4F9H0"/>
<accession>A0AAV4F9H0</accession>
<feature type="region of interest" description="Disordered" evidence="1">
    <location>
        <begin position="167"/>
        <end position="191"/>
    </location>
</feature>
<feature type="region of interest" description="Disordered" evidence="1">
    <location>
        <begin position="354"/>
        <end position="377"/>
    </location>
</feature>
<feature type="compositionally biased region" description="Polar residues" evidence="1">
    <location>
        <begin position="179"/>
        <end position="191"/>
    </location>
</feature>
<keyword evidence="3" id="KW-1185">Reference proteome</keyword>
<evidence type="ECO:0000256" key="1">
    <source>
        <dbReference type="SAM" id="MobiDB-lite"/>
    </source>
</evidence>
<gene>
    <name evidence="2" type="ORF">ElyMa_000300600</name>
</gene>
<dbReference type="Proteomes" id="UP000762676">
    <property type="component" value="Unassembled WGS sequence"/>
</dbReference>
<organism evidence="2 3">
    <name type="scientific">Elysia marginata</name>
    <dbReference type="NCBI Taxonomy" id="1093978"/>
    <lineage>
        <taxon>Eukaryota</taxon>
        <taxon>Metazoa</taxon>
        <taxon>Spiralia</taxon>
        <taxon>Lophotrochozoa</taxon>
        <taxon>Mollusca</taxon>
        <taxon>Gastropoda</taxon>
        <taxon>Heterobranchia</taxon>
        <taxon>Euthyneura</taxon>
        <taxon>Panpulmonata</taxon>
        <taxon>Sacoglossa</taxon>
        <taxon>Placobranchoidea</taxon>
        <taxon>Plakobranchidae</taxon>
        <taxon>Elysia</taxon>
    </lineage>
</organism>
<evidence type="ECO:0000313" key="3">
    <source>
        <dbReference type="Proteomes" id="UP000762676"/>
    </source>
</evidence>
<comment type="caution">
    <text evidence="2">The sequence shown here is derived from an EMBL/GenBank/DDBJ whole genome shotgun (WGS) entry which is preliminary data.</text>
</comment>